<dbReference type="EMBL" id="QNVS01000008">
    <property type="protein sequence ID" value="REC56072.1"/>
    <property type="molecule type" value="Genomic_DNA"/>
</dbReference>
<evidence type="ECO:0000313" key="3">
    <source>
        <dbReference type="Proteomes" id="UP000256512"/>
    </source>
</evidence>
<organism evidence="2 3">
    <name type="scientific">Chryseobacterium piscium</name>
    <dbReference type="NCBI Taxonomy" id="333702"/>
    <lineage>
        <taxon>Bacteria</taxon>
        <taxon>Pseudomonadati</taxon>
        <taxon>Bacteroidota</taxon>
        <taxon>Flavobacteriia</taxon>
        <taxon>Flavobacteriales</taxon>
        <taxon>Weeksellaceae</taxon>
        <taxon>Chryseobacterium group</taxon>
        <taxon>Chryseobacterium</taxon>
    </lineage>
</organism>
<evidence type="ECO:0000313" key="2">
    <source>
        <dbReference type="EMBL" id="REC56072.1"/>
    </source>
</evidence>
<name>A0A3D9BRK4_9FLAO</name>
<dbReference type="Proteomes" id="UP000256512">
    <property type="component" value="Unassembled WGS sequence"/>
</dbReference>
<gene>
    <name evidence="2" type="ORF">DRF62_04340</name>
</gene>
<keyword evidence="3" id="KW-1185">Reference proteome</keyword>
<comment type="caution">
    <text evidence="2">The sequence shown here is derived from an EMBL/GenBank/DDBJ whole genome shotgun (WGS) entry which is preliminary data.</text>
</comment>
<dbReference type="AlphaFoldDB" id="A0A3D9BRK4"/>
<protein>
    <submittedName>
        <fullName evidence="2">Uncharacterized protein</fullName>
    </submittedName>
</protein>
<sequence>MTAGNRKQLIDCRRQIVGFWFVGEFEGSSVGERFRGSTGERGESFRESKGDEKKQGFIARVN</sequence>
<proteinExistence type="predicted"/>
<feature type="compositionally biased region" description="Basic and acidic residues" evidence="1">
    <location>
        <begin position="33"/>
        <end position="55"/>
    </location>
</feature>
<accession>A0A3D9BRK4</accession>
<reference evidence="2 3" key="1">
    <citation type="journal article" date="2006" name="Int. J. Syst. Evol. Microbiol.">
        <title>Chryseobacterium piscium sp. nov., isolated from fish of the South Atlantic Ocean off South Africa.</title>
        <authorList>
            <person name="de Beer H."/>
            <person name="Hugo C.J."/>
            <person name="Jooste P.J."/>
            <person name="Vancanneyt M."/>
            <person name="Coenye T."/>
            <person name="Vandamme P."/>
        </authorList>
    </citation>
    <scope>NUCLEOTIDE SEQUENCE [LARGE SCALE GENOMIC DNA]</scope>
    <source>
        <strain evidence="2 3">CCUG 51923</strain>
    </source>
</reference>
<feature type="region of interest" description="Disordered" evidence="1">
    <location>
        <begin position="33"/>
        <end position="62"/>
    </location>
</feature>
<evidence type="ECO:0000256" key="1">
    <source>
        <dbReference type="SAM" id="MobiDB-lite"/>
    </source>
</evidence>